<dbReference type="Proteomes" id="UP001054902">
    <property type="component" value="Unassembled WGS sequence"/>
</dbReference>
<accession>A0AAD3D3C3</accession>
<evidence type="ECO:0000313" key="1">
    <source>
        <dbReference type="EMBL" id="GFH56782.1"/>
    </source>
</evidence>
<protein>
    <submittedName>
        <fullName evidence="1">Uncharacterized protein</fullName>
    </submittedName>
</protein>
<dbReference type="AlphaFoldDB" id="A0AAD3D3C3"/>
<evidence type="ECO:0000313" key="2">
    <source>
        <dbReference type="Proteomes" id="UP001054902"/>
    </source>
</evidence>
<comment type="caution">
    <text evidence="1">The sequence shown here is derived from an EMBL/GenBank/DDBJ whole genome shotgun (WGS) entry which is preliminary data.</text>
</comment>
<reference evidence="1 2" key="1">
    <citation type="journal article" date="2021" name="Sci. Rep.">
        <title>The genome of the diatom Chaetoceros tenuissimus carries an ancient integrated fragment of an extant virus.</title>
        <authorList>
            <person name="Hongo Y."/>
            <person name="Kimura K."/>
            <person name="Takaki Y."/>
            <person name="Yoshida Y."/>
            <person name="Baba S."/>
            <person name="Kobayashi G."/>
            <person name="Nagasaki K."/>
            <person name="Hano T."/>
            <person name="Tomaru Y."/>
        </authorList>
    </citation>
    <scope>NUCLEOTIDE SEQUENCE [LARGE SCALE GENOMIC DNA]</scope>
    <source>
        <strain evidence="1 2">NIES-3715</strain>
    </source>
</reference>
<name>A0AAD3D3C3_9STRA</name>
<keyword evidence="2" id="KW-1185">Reference proteome</keyword>
<proteinExistence type="predicted"/>
<organism evidence="1 2">
    <name type="scientific">Chaetoceros tenuissimus</name>
    <dbReference type="NCBI Taxonomy" id="426638"/>
    <lineage>
        <taxon>Eukaryota</taxon>
        <taxon>Sar</taxon>
        <taxon>Stramenopiles</taxon>
        <taxon>Ochrophyta</taxon>
        <taxon>Bacillariophyta</taxon>
        <taxon>Coscinodiscophyceae</taxon>
        <taxon>Chaetocerotophycidae</taxon>
        <taxon>Chaetocerotales</taxon>
        <taxon>Chaetocerotaceae</taxon>
        <taxon>Chaetoceros</taxon>
    </lineage>
</organism>
<dbReference type="EMBL" id="BLLK01000056">
    <property type="protein sequence ID" value="GFH56782.1"/>
    <property type="molecule type" value="Genomic_DNA"/>
</dbReference>
<sequence>MEETQKSQINSCYLDYSCATYDDASIIYGQCYWGKDENRKKNDNCPPKLNGDGVCVVLNRGITRYCTNGDWEKLEKVWIFESTSSKAKRIGEEIILKSSSL</sequence>
<gene>
    <name evidence="1" type="ORF">CTEN210_13258</name>
</gene>